<organism evidence="1">
    <name type="scientific">marine sediment metagenome</name>
    <dbReference type="NCBI Taxonomy" id="412755"/>
    <lineage>
        <taxon>unclassified sequences</taxon>
        <taxon>metagenomes</taxon>
        <taxon>ecological metagenomes</taxon>
    </lineage>
</organism>
<gene>
    <name evidence="1" type="ORF">LCGC14_3016990</name>
</gene>
<dbReference type="AlphaFoldDB" id="A0A0F8Z426"/>
<name>A0A0F8Z426_9ZZZZ</name>
<feature type="non-terminal residue" evidence="1">
    <location>
        <position position="20"/>
    </location>
</feature>
<dbReference type="EMBL" id="LAZR01062611">
    <property type="protein sequence ID" value="KKK61169.1"/>
    <property type="molecule type" value="Genomic_DNA"/>
</dbReference>
<sequence>MQNTLDSEGPVTISIARCII</sequence>
<reference evidence="1" key="1">
    <citation type="journal article" date="2015" name="Nature">
        <title>Complex archaea that bridge the gap between prokaryotes and eukaryotes.</title>
        <authorList>
            <person name="Spang A."/>
            <person name="Saw J.H."/>
            <person name="Jorgensen S.L."/>
            <person name="Zaremba-Niedzwiedzka K."/>
            <person name="Martijn J."/>
            <person name="Lind A.E."/>
            <person name="van Eijk R."/>
            <person name="Schleper C."/>
            <person name="Guy L."/>
            <person name="Ettema T.J."/>
        </authorList>
    </citation>
    <scope>NUCLEOTIDE SEQUENCE</scope>
</reference>
<accession>A0A0F8Z426</accession>
<comment type="caution">
    <text evidence="1">The sequence shown here is derived from an EMBL/GenBank/DDBJ whole genome shotgun (WGS) entry which is preliminary data.</text>
</comment>
<protein>
    <submittedName>
        <fullName evidence="1">Uncharacterized protein</fullName>
    </submittedName>
</protein>
<evidence type="ECO:0000313" key="1">
    <source>
        <dbReference type="EMBL" id="KKK61169.1"/>
    </source>
</evidence>
<proteinExistence type="predicted"/>